<proteinExistence type="predicted"/>
<protein>
    <submittedName>
        <fullName evidence="2">Uncharacterized protein</fullName>
    </submittedName>
</protein>
<keyword evidence="1" id="KW-0812">Transmembrane</keyword>
<sequence length="126" mass="14600">MEWTIILLIAISAVLLIVSIISNRNLEKQKHKEIDMVHVAVMKDINNVHEQIRNLELDIEVVTKEAGVQLTPEEMIFKREVLDLYKRKYSIETIAQKKQVSESEINQFLAPYLAAKDERSKIANEI</sequence>
<evidence type="ECO:0000256" key="1">
    <source>
        <dbReference type="SAM" id="Phobius"/>
    </source>
</evidence>
<keyword evidence="1" id="KW-0472">Membrane</keyword>
<dbReference type="AlphaFoldDB" id="A0A6H1PBW6"/>
<dbReference type="EMBL" id="CP051128">
    <property type="protein sequence ID" value="QIZ11043.1"/>
    <property type="molecule type" value="Genomic_DNA"/>
</dbReference>
<keyword evidence="1" id="KW-1133">Transmembrane helix</keyword>
<gene>
    <name evidence="2" type="ORF">HFZ78_20395</name>
</gene>
<organism evidence="2 3">
    <name type="scientific">Priestia megaterium</name>
    <name type="common">Bacillus megaterium</name>
    <dbReference type="NCBI Taxonomy" id="1404"/>
    <lineage>
        <taxon>Bacteria</taxon>
        <taxon>Bacillati</taxon>
        <taxon>Bacillota</taxon>
        <taxon>Bacilli</taxon>
        <taxon>Bacillales</taxon>
        <taxon>Bacillaceae</taxon>
        <taxon>Priestia</taxon>
    </lineage>
</organism>
<feature type="transmembrane region" description="Helical" evidence="1">
    <location>
        <begin position="6"/>
        <end position="26"/>
    </location>
</feature>
<evidence type="ECO:0000313" key="3">
    <source>
        <dbReference type="Proteomes" id="UP000501868"/>
    </source>
</evidence>
<dbReference type="Proteomes" id="UP000501868">
    <property type="component" value="Chromosome"/>
</dbReference>
<reference evidence="2 3" key="1">
    <citation type="submission" date="2020-04" db="EMBL/GenBank/DDBJ databases">
        <title>Genome-Wide Identification of 5-Methylcytosine Sites in Bacterial Genomes By High-Throughput Sequencing of MspJI Restriction Fragments.</title>
        <authorList>
            <person name="Wu V."/>
        </authorList>
    </citation>
    <scope>NUCLEOTIDE SEQUENCE [LARGE SCALE GENOMIC DNA]</scope>
    <source>
        <strain evidence="2 3">S2</strain>
    </source>
</reference>
<name>A0A6H1PBW6_PRIMG</name>
<reference evidence="2 3" key="2">
    <citation type="submission" date="2020-04" db="EMBL/GenBank/DDBJ databases">
        <authorList>
            <person name="Fomenkov A."/>
            <person name="Anton B.P."/>
            <person name="Roberts R.J."/>
        </authorList>
    </citation>
    <scope>NUCLEOTIDE SEQUENCE [LARGE SCALE GENOMIC DNA]</scope>
    <source>
        <strain evidence="2 3">S2</strain>
    </source>
</reference>
<evidence type="ECO:0000313" key="2">
    <source>
        <dbReference type="EMBL" id="QIZ11043.1"/>
    </source>
</evidence>
<accession>A0A6H1PBW6</accession>